<protein>
    <submittedName>
        <fullName evidence="1">Uncharacterized protein</fullName>
    </submittedName>
</protein>
<accession>A0A6J4QWG5</accession>
<proteinExistence type="predicted"/>
<dbReference type="EMBL" id="CADCVE010000058">
    <property type="protein sequence ID" value="CAA9457023.1"/>
    <property type="molecule type" value="Genomic_DNA"/>
</dbReference>
<name>A0A6J4QWG5_9ACTN</name>
<reference evidence="1" key="1">
    <citation type="submission" date="2020-02" db="EMBL/GenBank/DDBJ databases">
        <authorList>
            <person name="Meier V. D."/>
        </authorList>
    </citation>
    <scope>NUCLEOTIDE SEQUENCE</scope>
    <source>
        <strain evidence="1">AVDCRST_MAG28</strain>
    </source>
</reference>
<organism evidence="1">
    <name type="scientific">uncultured Rubrobacteraceae bacterium</name>
    <dbReference type="NCBI Taxonomy" id="349277"/>
    <lineage>
        <taxon>Bacteria</taxon>
        <taxon>Bacillati</taxon>
        <taxon>Actinomycetota</taxon>
        <taxon>Rubrobacteria</taxon>
        <taxon>Rubrobacterales</taxon>
        <taxon>Rubrobacteraceae</taxon>
        <taxon>environmental samples</taxon>
    </lineage>
</organism>
<evidence type="ECO:0000313" key="1">
    <source>
        <dbReference type="EMBL" id="CAA9457023.1"/>
    </source>
</evidence>
<sequence length="60" mass="7068">MGRRLVEENIHRVPVVGSKTVTAGFFDHNEPSIGLFEVFDFERWRIPRTWRSSMGSNMTW</sequence>
<dbReference type="AlphaFoldDB" id="A0A6J4QWG5"/>
<gene>
    <name evidence="1" type="ORF">AVDCRST_MAG28-2603</name>
</gene>